<evidence type="ECO:0000313" key="6">
    <source>
        <dbReference type="Proteomes" id="UP001465976"/>
    </source>
</evidence>
<feature type="compositionally biased region" description="Low complexity" evidence="2">
    <location>
        <begin position="162"/>
        <end position="176"/>
    </location>
</feature>
<comment type="similarity">
    <text evidence="1">Belongs to the glycosyl hydrolase 16 family.</text>
</comment>
<feature type="compositionally biased region" description="Low complexity" evidence="2">
    <location>
        <begin position="103"/>
        <end position="112"/>
    </location>
</feature>
<comment type="caution">
    <text evidence="5">The sequence shown here is derived from an EMBL/GenBank/DDBJ whole genome shotgun (WGS) entry which is preliminary data.</text>
</comment>
<accession>A0ABR3FH75</accession>
<feature type="domain" description="GH16" evidence="4">
    <location>
        <begin position="283"/>
        <end position="605"/>
    </location>
</feature>
<evidence type="ECO:0000256" key="3">
    <source>
        <dbReference type="SAM" id="Phobius"/>
    </source>
</evidence>
<keyword evidence="3" id="KW-1133">Transmembrane helix</keyword>
<evidence type="ECO:0000256" key="2">
    <source>
        <dbReference type="SAM" id="MobiDB-lite"/>
    </source>
</evidence>
<sequence length="610" mass="67082">MDDYSAQRPRSRRRRSSITQDPFEAPADWNATSLYSSRPPPSSFPSFPFQSYPGNPDPGTPIPGISSRRSSLEYLSQETSQRQSFDASPPSAPFMSQSDQGHSSNGPSSPNPVYRNSFGHPLSSASTSNLPSASTRSFRAPFLSPASRPSSGLWSPPSYVDPSNLSSTNSPSVSSTALPSAKRPLPSTRLAKPLTRSDKPWLSGRRGIATSERSRSSYFLTLFCLFLGIAGAAALCFFETRPNKIHRLADSDLCLILNDQFNNGDLDTSVWKRDVGLGGFGNGEFQVMTSSSDNAKIINNQLYIIPTLTSERIGTDKIFNGYDYKLDDCTTPGNKSACQVSSRSNTSTVIPPVESARLTTNGTKTLRYGRVEVRAKLPQGDWLWPAIWLMPQESKYGQWPLSGEIDVRLLRLPSLGPTPSLTITCSQIMESRGNSPSYPFEGVDYVRSSLNYGPLASLLTQLTSSVPIKRAKAGFAETFHTYTLEWSDKFMRMYIDSRLHASLDISTSKEKESFWTRGGYPSTAANGTNNSPVVVQNIWEQNGGGWNAPYDQEFYLIISLSAGGTSGWFPDNLGGKPWADGSDRAMTDFAKAQDDWSKTWPGEDDRAFRM</sequence>
<evidence type="ECO:0000259" key="4">
    <source>
        <dbReference type="PROSITE" id="PS51762"/>
    </source>
</evidence>
<organism evidence="5 6">
    <name type="scientific">Marasmius crinis-equi</name>
    <dbReference type="NCBI Taxonomy" id="585013"/>
    <lineage>
        <taxon>Eukaryota</taxon>
        <taxon>Fungi</taxon>
        <taxon>Dikarya</taxon>
        <taxon>Basidiomycota</taxon>
        <taxon>Agaricomycotina</taxon>
        <taxon>Agaricomycetes</taxon>
        <taxon>Agaricomycetidae</taxon>
        <taxon>Agaricales</taxon>
        <taxon>Marasmiineae</taxon>
        <taxon>Marasmiaceae</taxon>
        <taxon>Marasmius</taxon>
    </lineage>
</organism>
<proteinExistence type="inferred from homology"/>
<dbReference type="Gene3D" id="2.60.120.200">
    <property type="match status" value="1"/>
</dbReference>
<feature type="compositionally biased region" description="Low complexity" evidence="2">
    <location>
        <begin position="44"/>
        <end position="53"/>
    </location>
</feature>
<evidence type="ECO:0000313" key="5">
    <source>
        <dbReference type="EMBL" id="KAL0574640.1"/>
    </source>
</evidence>
<dbReference type="PANTHER" id="PTHR10963:SF55">
    <property type="entry name" value="GLYCOSIDE HYDROLASE FAMILY 16 PROTEIN"/>
    <property type="match status" value="1"/>
</dbReference>
<reference evidence="5 6" key="1">
    <citation type="submission" date="2024-02" db="EMBL/GenBank/DDBJ databases">
        <title>A draft genome for the cacao thread blight pathogen Marasmius crinis-equi.</title>
        <authorList>
            <person name="Cohen S.P."/>
            <person name="Baruah I.K."/>
            <person name="Amoako-Attah I."/>
            <person name="Bukari Y."/>
            <person name="Meinhardt L.W."/>
            <person name="Bailey B.A."/>
        </authorList>
    </citation>
    <scope>NUCLEOTIDE SEQUENCE [LARGE SCALE GENOMIC DNA]</scope>
    <source>
        <strain evidence="5 6">GH-76</strain>
    </source>
</reference>
<keyword evidence="3" id="KW-0812">Transmembrane</keyword>
<evidence type="ECO:0000256" key="1">
    <source>
        <dbReference type="ARBA" id="ARBA00006865"/>
    </source>
</evidence>
<feature type="compositionally biased region" description="Polar residues" evidence="2">
    <location>
        <begin position="67"/>
        <end position="86"/>
    </location>
</feature>
<dbReference type="PANTHER" id="PTHR10963">
    <property type="entry name" value="GLYCOSYL HYDROLASE-RELATED"/>
    <property type="match status" value="1"/>
</dbReference>
<feature type="transmembrane region" description="Helical" evidence="3">
    <location>
        <begin position="218"/>
        <end position="238"/>
    </location>
</feature>
<dbReference type="Proteomes" id="UP001465976">
    <property type="component" value="Unassembled WGS sequence"/>
</dbReference>
<dbReference type="SUPFAM" id="SSF49899">
    <property type="entry name" value="Concanavalin A-like lectins/glucanases"/>
    <property type="match status" value="1"/>
</dbReference>
<gene>
    <name evidence="5" type="ORF">V5O48_007336</name>
</gene>
<feature type="region of interest" description="Disordered" evidence="2">
    <location>
        <begin position="160"/>
        <end position="206"/>
    </location>
</feature>
<dbReference type="InterPro" id="IPR000757">
    <property type="entry name" value="Beta-glucanase-like"/>
</dbReference>
<protein>
    <recommendedName>
        <fullName evidence="4">GH16 domain-containing protein</fullName>
    </recommendedName>
</protein>
<keyword evidence="6" id="KW-1185">Reference proteome</keyword>
<keyword evidence="3" id="KW-0472">Membrane</keyword>
<name>A0ABR3FH75_9AGAR</name>
<dbReference type="InterPro" id="IPR013320">
    <property type="entry name" value="ConA-like_dom_sf"/>
</dbReference>
<dbReference type="EMBL" id="JBAHYK010000380">
    <property type="protein sequence ID" value="KAL0574640.1"/>
    <property type="molecule type" value="Genomic_DNA"/>
</dbReference>
<dbReference type="InterPro" id="IPR050546">
    <property type="entry name" value="Glycosyl_Hydrlase_16"/>
</dbReference>
<feature type="region of interest" description="Disordered" evidence="2">
    <location>
        <begin position="1"/>
        <end position="131"/>
    </location>
</feature>
<dbReference type="PROSITE" id="PS51762">
    <property type="entry name" value="GH16_2"/>
    <property type="match status" value="1"/>
</dbReference>
<feature type="compositionally biased region" description="Low complexity" evidence="2">
    <location>
        <begin position="121"/>
        <end position="131"/>
    </location>
</feature>